<dbReference type="Proteomes" id="UP000501926">
    <property type="component" value="Chromosome"/>
</dbReference>
<sequence length="44" mass="5327">MWCYFQLRVGTVKRKIAGEIVKNKFYFFLKTAKFTRKSVVFPIH</sequence>
<reference evidence="1 2" key="1">
    <citation type="submission" date="2020-02" db="EMBL/GenBank/DDBJ databases">
        <title>Newly sequenced genome of strain CSTR1 showed variability in Candidatus Kuenenia stuttgartiensis genomes.</title>
        <authorList>
            <person name="Ding C."/>
            <person name="Adrian L."/>
        </authorList>
    </citation>
    <scope>NUCLEOTIDE SEQUENCE [LARGE SCALE GENOMIC DNA]</scope>
    <source>
        <strain evidence="1 2">CSTR1</strain>
    </source>
</reference>
<evidence type="ECO:0000313" key="1">
    <source>
        <dbReference type="EMBL" id="QII11199.1"/>
    </source>
</evidence>
<name>A0A6G7GPG8_KUEST</name>
<dbReference type="EMBL" id="CP049055">
    <property type="protein sequence ID" value="QII11199.1"/>
    <property type="molecule type" value="Genomic_DNA"/>
</dbReference>
<proteinExistence type="predicted"/>
<accession>A0A6G7GPG8</accession>
<dbReference type="AlphaFoldDB" id="A0A6G7GPG8"/>
<organism evidence="1 2">
    <name type="scientific">Kuenenia stuttgartiensis</name>
    <dbReference type="NCBI Taxonomy" id="174633"/>
    <lineage>
        <taxon>Bacteria</taxon>
        <taxon>Pseudomonadati</taxon>
        <taxon>Planctomycetota</taxon>
        <taxon>Candidatus Brocadiia</taxon>
        <taxon>Candidatus Brocadiales</taxon>
        <taxon>Candidatus Brocadiaceae</taxon>
        <taxon>Candidatus Kuenenia</taxon>
    </lineage>
</organism>
<evidence type="ECO:0000313" key="2">
    <source>
        <dbReference type="Proteomes" id="UP000501926"/>
    </source>
</evidence>
<protein>
    <submittedName>
        <fullName evidence="1">Uncharacterized protein</fullName>
    </submittedName>
</protein>
<gene>
    <name evidence="1" type="ORF">KsCSTR_18200</name>
</gene>